<organism evidence="2 3">
    <name type="scientific">Herbiconiux moechotypicola</name>
    <dbReference type="NCBI Taxonomy" id="637393"/>
    <lineage>
        <taxon>Bacteria</taxon>
        <taxon>Bacillati</taxon>
        <taxon>Actinomycetota</taxon>
        <taxon>Actinomycetes</taxon>
        <taxon>Micrococcales</taxon>
        <taxon>Microbacteriaceae</taxon>
        <taxon>Herbiconiux</taxon>
    </lineage>
</organism>
<dbReference type="RefSeq" id="WP_259480456.1">
    <property type="nucleotide sequence ID" value="NZ_BAAAQY010000009.1"/>
</dbReference>
<feature type="transmembrane region" description="Helical" evidence="1">
    <location>
        <begin position="298"/>
        <end position="318"/>
    </location>
</feature>
<protein>
    <recommendedName>
        <fullName evidence="4">Glycosyltransferase RgtA/B/C/D-like domain-containing protein</fullName>
    </recommendedName>
</protein>
<evidence type="ECO:0008006" key="4">
    <source>
        <dbReference type="Google" id="ProtNLM"/>
    </source>
</evidence>
<evidence type="ECO:0000256" key="1">
    <source>
        <dbReference type="SAM" id="Phobius"/>
    </source>
</evidence>
<accession>A0ABN3DUY7</accession>
<feature type="transmembrane region" description="Helical" evidence="1">
    <location>
        <begin position="90"/>
        <end position="112"/>
    </location>
</feature>
<comment type="caution">
    <text evidence="2">The sequence shown here is derived from an EMBL/GenBank/DDBJ whole genome shotgun (WGS) entry which is preliminary data.</text>
</comment>
<feature type="transmembrane region" description="Helical" evidence="1">
    <location>
        <begin position="206"/>
        <end position="227"/>
    </location>
</feature>
<feature type="transmembrane region" description="Helical" evidence="1">
    <location>
        <begin position="267"/>
        <end position="286"/>
    </location>
</feature>
<feature type="transmembrane region" description="Helical" evidence="1">
    <location>
        <begin position="172"/>
        <end position="199"/>
    </location>
</feature>
<feature type="transmembrane region" description="Helical" evidence="1">
    <location>
        <begin position="118"/>
        <end position="140"/>
    </location>
</feature>
<keyword evidence="3" id="KW-1185">Reference proteome</keyword>
<dbReference type="EMBL" id="BAAAQY010000009">
    <property type="protein sequence ID" value="GAA2242173.1"/>
    <property type="molecule type" value="Genomic_DNA"/>
</dbReference>
<keyword evidence="1" id="KW-0472">Membrane</keyword>
<keyword evidence="1" id="KW-1133">Transmembrane helix</keyword>
<evidence type="ECO:0000313" key="3">
    <source>
        <dbReference type="Proteomes" id="UP001500929"/>
    </source>
</evidence>
<gene>
    <name evidence="2" type="ORF">GCM10009851_29370</name>
</gene>
<proteinExistence type="predicted"/>
<evidence type="ECO:0000313" key="2">
    <source>
        <dbReference type="EMBL" id="GAA2242173.1"/>
    </source>
</evidence>
<name>A0ABN3DUY7_9MICO</name>
<feature type="transmembrane region" description="Helical" evidence="1">
    <location>
        <begin position="359"/>
        <end position="385"/>
    </location>
</feature>
<reference evidence="2 3" key="1">
    <citation type="journal article" date="2019" name="Int. J. Syst. Evol. Microbiol.">
        <title>The Global Catalogue of Microorganisms (GCM) 10K type strain sequencing project: providing services to taxonomists for standard genome sequencing and annotation.</title>
        <authorList>
            <consortium name="The Broad Institute Genomics Platform"/>
            <consortium name="The Broad Institute Genome Sequencing Center for Infectious Disease"/>
            <person name="Wu L."/>
            <person name="Ma J."/>
        </authorList>
    </citation>
    <scope>NUCLEOTIDE SEQUENCE [LARGE SCALE GENOMIC DNA]</scope>
    <source>
        <strain evidence="2 3">JCM 16117</strain>
    </source>
</reference>
<keyword evidence="1" id="KW-0812">Transmembrane</keyword>
<sequence>MLTGLRRVADRIGPRWGSALALGAVLAISAAVLFANVRTQWFIYDEFDYLTPPEGSGWLGWLVTPHNEHTIVFTKLWFSILYQAIGLHGYALYAVPMLVSHLAAGVAVYLLLRAVVRSRAIAIAAVAPLMLMAAGAGTLTWAGQFQYTAATAAGLWLLWFVLVRASDRPSTWVWAVALTVFGTFSGSAFMPIGIAAGFALLSLRRYLLGVVVIAIPSIWFVVVRRLWDIPSYNSAHDLGQVLRDGPEFVFALLQKAVDDSIPVSGSFTPAVLVLATVGVLAFFSVPSSTPERPRARRVQLFLLTALTLSLAITLIGRLSRELADSASGGYSYFILIVAIPVFIATIARFCSDTRLSTSIIVLLLLGWAAAGAAALTTTSAGLASWKSGNATLLSGAAYLADEGFEVIGDRPPSPALGPTVSWSDLTAMAERGAITASPPSTQTADQLSLDLQWSAAKGAPSTEGLDCATIAAHDSLALPGDGFSLVTTSAGSDSQLTLSYTSSGAVRALNLPATGLTVDSVSGRDALLTAGDLPLTVCR</sequence>
<feature type="transmembrane region" description="Helical" evidence="1">
    <location>
        <begin position="20"/>
        <end position="38"/>
    </location>
</feature>
<feature type="transmembrane region" description="Helical" evidence="1">
    <location>
        <begin position="330"/>
        <end position="347"/>
    </location>
</feature>
<dbReference type="Proteomes" id="UP001500929">
    <property type="component" value="Unassembled WGS sequence"/>
</dbReference>